<comment type="caution">
    <text evidence="2">The sequence shown here is derived from an EMBL/GenBank/DDBJ whole genome shotgun (WGS) entry which is preliminary data.</text>
</comment>
<sequence>MSGLRYRDNNDNVYCLKDDPRSVLKGEPINGITNSATRPTPSTVTVFDTDSLTPDLPADMPDTEENALLDLEIEEKNPYPRSRKIALFCVVVVLLFVAGVILGYCLGRKHFTSKEENIAEELENCHHNHDTIKDALSSPKLLMELHQSYLREINFHSLSWLRDHYDNQIYSGSHADQVVVRDIVRHLHKLGVFDEIRVENYTALLSLPNPEGNLIQILNRSDDRVLYRERIVTGAENVSHSSILHTHHVRTSHRSHQVKQDNVTESRVQPFVAYSKSGTVQGELVNINFGLDSDFKSLLNAQVLLTNRIGLMKKDDSEATVEPLVDKILRAELYNLSAVLIYTDSSNCDTSAHHESLNHLGDPQTVGYASIDGVWRQSVAEMPFPVIPVQTISCDTAHRLLQRMSGHVAPSQWQGNYNETVYMGRKSKKSDSWYIQLDTTNHYVEQKVQNVIATIRGFVSPRQVVMLGASRTSFKTGHQGAAVSTESMLRLAHPLAYMVKENKWLPKRSIAFNFWGGKEFGNIGITEFMEARFIGNLMLNLLILTKSRLDDIVAYIDVDNQDMARDLSVITSEALHELVSSTVRMRVNSLSGTDMYSYDTDSYFNDASDDDDEEQYSGSDISSSVSDILKAVQYIDPDDLPALQWCHLPIVQTSMGHELAPALQDPLHSEITRLEASLMLFLADQAVIQYNNVATAKAIKSGVRRLLFLAHHLQDNMKEALETASADLLKCAAIFDHMIDNQMDYSNEDFVSSVNIVLLQLNNQLGDVRIRISRLLPSLPDIKPSDDLVLSDDDDDDLTNSYSAATLKDFSKLLISLQNANDLMKTVHFHVITNASTNGTQSLDVSDEGLNDLERGWV</sequence>
<dbReference type="Proteomes" id="UP001208570">
    <property type="component" value="Unassembled WGS sequence"/>
</dbReference>
<dbReference type="SUPFAM" id="SSF53187">
    <property type="entry name" value="Zn-dependent exopeptidases"/>
    <property type="match status" value="1"/>
</dbReference>
<organism evidence="2 3">
    <name type="scientific">Paralvinella palmiformis</name>
    <dbReference type="NCBI Taxonomy" id="53620"/>
    <lineage>
        <taxon>Eukaryota</taxon>
        <taxon>Metazoa</taxon>
        <taxon>Spiralia</taxon>
        <taxon>Lophotrochozoa</taxon>
        <taxon>Annelida</taxon>
        <taxon>Polychaeta</taxon>
        <taxon>Sedentaria</taxon>
        <taxon>Canalipalpata</taxon>
        <taxon>Terebellida</taxon>
        <taxon>Terebelliformia</taxon>
        <taxon>Alvinellidae</taxon>
        <taxon>Paralvinella</taxon>
    </lineage>
</organism>
<dbReference type="InterPro" id="IPR046450">
    <property type="entry name" value="PA_dom_sf"/>
</dbReference>
<evidence type="ECO:0008006" key="4">
    <source>
        <dbReference type="Google" id="ProtNLM"/>
    </source>
</evidence>
<dbReference type="EMBL" id="JAODUP010000708">
    <property type="protein sequence ID" value="KAK2145021.1"/>
    <property type="molecule type" value="Genomic_DNA"/>
</dbReference>
<dbReference type="SUPFAM" id="SSF52025">
    <property type="entry name" value="PA domain"/>
    <property type="match status" value="1"/>
</dbReference>
<evidence type="ECO:0000313" key="2">
    <source>
        <dbReference type="EMBL" id="KAK2145021.1"/>
    </source>
</evidence>
<dbReference type="Gene3D" id="3.50.30.30">
    <property type="match status" value="1"/>
</dbReference>
<dbReference type="InterPro" id="IPR039373">
    <property type="entry name" value="Peptidase_M28B"/>
</dbReference>
<dbReference type="Gene3D" id="3.40.630.10">
    <property type="entry name" value="Zn peptidases"/>
    <property type="match status" value="1"/>
</dbReference>
<dbReference type="PANTHER" id="PTHR10404:SF32">
    <property type="entry name" value="INACTIVE N-ACETYLATED-ALPHA-LINKED ACIDIC DIPEPTIDASE-LIKE PROTEIN 2"/>
    <property type="match status" value="1"/>
</dbReference>
<gene>
    <name evidence="2" type="ORF">LSH36_708g01116</name>
</gene>
<dbReference type="PANTHER" id="PTHR10404">
    <property type="entry name" value="N-ACETYLATED-ALPHA-LINKED ACIDIC DIPEPTIDASE"/>
    <property type="match status" value="1"/>
</dbReference>
<reference evidence="2" key="1">
    <citation type="journal article" date="2023" name="Mol. Biol. Evol.">
        <title>Third-Generation Sequencing Reveals the Adaptive Role of the Epigenome in Three Deep-Sea Polychaetes.</title>
        <authorList>
            <person name="Perez M."/>
            <person name="Aroh O."/>
            <person name="Sun Y."/>
            <person name="Lan Y."/>
            <person name="Juniper S.K."/>
            <person name="Young C.R."/>
            <person name="Angers B."/>
            <person name="Qian P.Y."/>
        </authorList>
    </citation>
    <scope>NUCLEOTIDE SEQUENCE</scope>
    <source>
        <strain evidence="2">P08H-3</strain>
    </source>
</reference>
<keyword evidence="1" id="KW-0812">Transmembrane</keyword>
<accession>A0AAD9J1M4</accession>
<evidence type="ECO:0000313" key="3">
    <source>
        <dbReference type="Proteomes" id="UP001208570"/>
    </source>
</evidence>
<dbReference type="AlphaFoldDB" id="A0AAD9J1M4"/>
<feature type="transmembrane region" description="Helical" evidence="1">
    <location>
        <begin position="85"/>
        <end position="104"/>
    </location>
</feature>
<keyword evidence="1" id="KW-1133">Transmembrane helix</keyword>
<proteinExistence type="predicted"/>
<protein>
    <recommendedName>
        <fullName evidence="4">Peptidase M28 domain-containing protein</fullName>
    </recommendedName>
</protein>
<evidence type="ECO:0000256" key="1">
    <source>
        <dbReference type="SAM" id="Phobius"/>
    </source>
</evidence>
<name>A0AAD9J1M4_9ANNE</name>
<keyword evidence="3" id="KW-1185">Reference proteome</keyword>
<keyword evidence="1" id="KW-0472">Membrane</keyword>